<dbReference type="PANTHER" id="PTHR46401">
    <property type="entry name" value="GLYCOSYLTRANSFERASE WBBK-RELATED"/>
    <property type="match status" value="1"/>
</dbReference>
<keyword evidence="1 4" id="KW-0808">Transferase</keyword>
<proteinExistence type="predicted"/>
<evidence type="ECO:0000259" key="3">
    <source>
        <dbReference type="Pfam" id="PF13439"/>
    </source>
</evidence>
<evidence type="ECO:0000259" key="2">
    <source>
        <dbReference type="Pfam" id="PF00534"/>
    </source>
</evidence>
<gene>
    <name evidence="4" type="ORF">MON41_18795</name>
</gene>
<evidence type="ECO:0000313" key="5">
    <source>
        <dbReference type="Proteomes" id="UP001201985"/>
    </source>
</evidence>
<dbReference type="InterPro" id="IPR001296">
    <property type="entry name" value="Glyco_trans_1"/>
</dbReference>
<dbReference type="EMBL" id="JALBUU010000051">
    <property type="protein sequence ID" value="MCI0755727.1"/>
    <property type="molecule type" value="Genomic_DNA"/>
</dbReference>
<name>A0ABS9W8V4_9PROT</name>
<dbReference type="Gene3D" id="3.40.50.2000">
    <property type="entry name" value="Glycogen Phosphorylase B"/>
    <property type="match status" value="4"/>
</dbReference>
<accession>A0ABS9W8V4</accession>
<dbReference type="RefSeq" id="WP_241793583.1">
    <property type="nucleotide sequence ID" value="NZ_JALBUU010000051.1"/>
</dbReference>
<comment type="caution">
    <text evidence="4">The sequence shown here is derived from an EMBL/GenBank/DDBJ whole genome shotgun (WGS) entry which is preliminary data.</text>
</comment>
<protein>
    <submittedName>
        <fullName evidence="4">Glycosyltransferase</fullName>
        <ecNumber evidence="4">2.4.-.-</ecNumber>
    </submittedName>
</protein>
<dbReference type="GO" id="GO:0016757">
    <property type="term" value="F:glycosyltransferase activity"/>
    <property type="evidence" value="ECO:0007669"/>
    <property type="project" value="UniProtKB-KW"/>
</dbReference>
<feature type="domain" description="Glycosyl transferase family 1" evidence="2">
    <location>
        <begin position="1054"/>
        <end position="1197"/>
    </location>
</feature>
<dbReference type="SUPFAM" id="SSF53756">
    <property type="entry name" value="UDP-Glycosyltransferase/glycogen phosphorylase"/>
    <property type="match status" value="3"/>
</dbReference>
<dbReference type="Pfam" id="PF00534">
    <property type="entry name" value="Glycos_transf_1"/>
    <property type="match status" value="2"/>
</dbReference>
<organism evidence="4 5">
    <name type="scientific">Teichococcus vastitatis</name>
    <dbReference type="NCBI Taxonomy" id="2307076"/>
    <lineage>
        <taxon>Bacteria</taxon>
        <taxon>Pseudomonadati</taxon>
        <taxon>Pseudomonadota</taxon>
        <taxon>Alphaproteobacteria</taxon>
        <taxon>Acetobacterales</taxon>
        <taxon>Roseomonadaceae</taxon>
        <taxon>Roseomonas</taxon>
    </lineage>
</organism>
<evidence type="ECO:0000256" key="1">
    <source>
        <dbReference type="ARBA" id="ARBA00022679"/>
    </source>
</evidence>
<dbReference type="PANTHER" id="PTHR46401:SF2">
    <property type="entry name" value="GLYCOSYLTRANSFERASE WBBK-RELATED"/>
    <property type="match status" value="1"/>
</dbReference>
<keyword evidence="5" id="KW-1185">Reference proteome</keyword>
<feature type="domain" description="Glycosyl transferase family 1" evidence="2">
    <location>
        <begin position="225"/>
        <end position="373"/>
    </location>
</feature>
<dbReference type="CDD" id="cd03801">
    <property type="entry name" value="GT4_PimA-like"/>
    <property type="match status" value="1"/>
</dbReference>
<sequence>MRLVIDLQGAQGGNSKRGIGRYSRELALAMARCPREHEVIVTLNGSMTEAAEELVTHFSSVLPRRQIRSWFSPTSGEQDGFAGRAAQIIRAQFLSSLRPDLVHVSSVFEGLSDLCITHSPSSLERLPLVGTCYDLIPLIKREEYLEGNGALAPHARWYYAGLQEMFLMDGLLAISESSRQEAIGYLGFNAAQVFNIQAGIQPHFRPTVLDESEHRALLRRYGLQGPFILFVGAGDIRKNETALVEAYTQLAAGLRDQYQLVVVGRVPEAPLRQIMERVGCPVDRLVIVPFVDESDLIRLYGTCAVFVFPSLHEGFGLPAAEAMACGAPVIASNTSSLPEVLGLADALFDPRQTSEITGRIEQVLSNPDLRQRLMAHGLAQASRFTWEACAERAWDGLEQIQERRTVPERGNASVLRQLPSLGFVSPLPPQASGIADYSRSLLPALARFYDITLVTEKGETSDPLLNAIFPQLDAEAFLKVGASFDRILYQLGCSDFHTFQYRQLLPVHPGVSVLHDTFLSNLWNWLAHHEGQPDEFLVHLHQSHGYSALDYEARHGRDEAVRQYPCCQAVLEQSLATIQHSQYAVALLTMHFGEQVRKQVTRIPLLAHLRPRLDRAAARRELGVDQEQILICTFGIVSPAKLPARLLEAWEAVRGQKGHLVYVGATAGELGDFPLRDGDTSNAVRVTGRVDQKTYDYWLAAADIAVQLRTDSRGETSAAITDCLCFGVPLIVNLHGSARDLPDDCALKLPDHFETIALRDAIERLRDDTALRGALAQAGVVLTRERLNPNRIAGEYQEAIEAAYVQRDPPSPLNLSRSLSRLKMLPLGDSELNAVSQSLASTFRASPSRARLLIDMSELARHDARSGIQRVVREVGRRLLVSDEGHRRAEAVCFHQGHLRHAYEVGTRVLGSRSLPLTAAPVDMGEHDTLLCIDVNPRMTEAEFHDLRRRKLSGLRLIVIVYDLLPMLRPEYFPEGITQVSSWYSRMLSMADQAICISRAVADELSGWLTEVRDLRSTPLPIDYFHLAGDFRIDDGGSEETGSVLAAMACTARRPTFLMTGTLEPRKAYSQALAAFEQLWTEGVDVGLLIVGKQGWQTQDLVQRLRSHPQLGSKLHWLEGISDVDLRRLYGMSSCLLMASEGEGFGLPLVEAARAGLPILTRDLPVFREVVGEHAIYFKGTETKDLAQALLFWLEAQARGAVPSSTNIRTLNWDSSARQLMTKIDATLPYHVWTPPSQ</sequence>
<dbReference type="EC" id="2.4.-.-" evidence="4"/>
<reference evidence="4 5" key="1">
    <citation type="submission" date="2022-03" db="EMBL/GenBank/DDBJ databases">
        <title>Complete genome analysis of Roseomonas KG 17.1 : a prolific producer of plant growth promoters.</title>
        <authorList>
            <person name="Saadouli I."/>
            <person name="Najjari A."/>
            <person name="Mosbah A."/>
            <person name="Ouzari H.I."/>
        </authorList>
    </citation>
    <scope>NUCLEOTIDE SEQUENCE [LARGE SCALE GENOMIC DNA]</scope>
    <source>
        <strain evidence="4 5">KG17-1</strain>
    </source>
</reference>
<dbReference type="InterPro" id="IPR028098">
    <property type="entry name" value="Glyco_trans_4-like_N"/>
</dbReference>
<dbReference type="CDD" id="cd03809">
    <property type="entry name" value="GT4_MtfB-like"/>
    <property type="match status" value="2"/>
</dbReference>
<dbReference type="Proteomes" id="UP001201985">
    <property type="component" value="Unassembled WGS sequence"/>
</dbReference>
<dbReference type="Pfam" id="PF13439">
    <property type="entry name" value="Glyco_transf_4"/>
    <property type="match status" value="1"/>
</dbReference>
<evidence type="ECO:0000313" key="4">
    <source>
        <dbReference type="EMBL" id="MCI0755727.1"/>
    </source>
</evidence>
<feature type="domain" description="Glycosyltransferase subfamily 4-like N-terminal" evidence="3">
    <location>
        <begin position="18"/>
        <end position="201"/>
    </location>
</feature>
<keyword evidence="4" id="KW-0328">Glycosyltransferase</keyword>